<keyword evidence="2" id="KW-1185">Reference proteome</keyword>
<gene>
    <name evidence="1" type="ORF">P154DRAFT_595927</name>
</gene>
<dbReference type="InterPro" id="IPR036770">
    <property type="entry name" value="Ankyrin_rpt-contain_sf"/>
</dbReference>
<evidence type="ECO:0000313" key="1">
    <source>
        <dbReference type="EMBL" id="KAF2001805.1"/>
    </source>
</evidence>
<evidence type="ECO:0000313" key="2">
    <source>
        <dbReference type="Proteomes" id="UP000799779"/>
    </source>
</evidence>
<organism evidence="1 2">
    <name type="scientific">Amniculicola lignicola CBS 123094</name>
    <dbReference type="NCBI Taxonomy" id="1392246"/>
    <lineage>
        <taxon>Eukaryota</taxon>
        <taxon>Fungi</taxon>
        <taxon>Dikarya</taxon>
        <taxon>Ascomycota</taxon>
        <taxon>Pezizomycotina</taxon>
        <taxon>Dothideomycetes</taxon>
        <taxon>Pleosporomycetidae</taxon>
        <taxon>Pleosporales</taxon>
        <taxon>Amniculicolaceae</taxon>
        <taxon>Amniculicola</taxon>
    </lineage>
</organism>
<dbReference type="AlphaFoldDB" id="A0A6A5WRT9"/>
<sequence length="659" mass="73690">MLSLVHIHHPPGIAHISRPAARRRCQASRPGTVIFPSGYHGAVTSRLNHISGLAFSVDLRCLNSTSLSFLNRSPPGSGDRNIFPLPKHRKAHTENHSQHTGSYQRPILSLAHQKAPTNCCRSANHPSRPSVDSHNPQVQLSAMASISNHTIKRSQTIFPEEILEIIIQKGLNTRDLDAAYRAAGTSAQFWRITNDLLFVRMSITTKHKTHEGRQFLRKYLPHILYYRCKANNDRSRQDIIGTIWNIVDKFINALAWMPFLNTEQLAENYLVAVCHAIVELCPESYNLIENPSLYMLNKHALLDIDANALAVAIHLTSGPHITYLLGQGASPWSRIVVLDSAPLKIATKLGDPDLLASVLAAATTPHQRKGEIIRKCVDMAISSRDWATAATLISWFCNTPGLRYSQKNIEWWCAAQKVKHFEILRTLLEHSIRNSTSAAMEEKQDYVYEFFYNTPWIAVRDSEKFVIDIINLMIRYKICDTDSAVCCGLSEKKPVTLLVFAISTGKVGIVEAVLHMGANPDGILLPPEVANDLDRVPFCPLVKAVEVGRPAIVRLLLNSGANPLGTWNQAFSLSQDSLLHRASHLRNPVIYEMLFRISYSKPVASVCGHSPHTSFSRCANGLGDNTVEHWPSREPNHHCTYTQCRDTLTWTINCACSWP</sequence>
<evidence type="ECO:0008006" key="3">
    <source>
        <dbReference type="Google" id="ProtNLM"/>
    </source>
</evidence>
<accession>A0A6A5WRT9</accession>
<protein>
    <recommendedName>
        <fullName evidence="3">Ankyrin</fullName>
    </recommendedName>
</protein>
<dbReference type="Proteomes" id="UP000799779">
    <property type="component" value="Unassembled WGS sequence"/>
</dbReference>
<dbReference type="Gene3D" id="1.25.40.20">
    <property type="entry name" value="Ankyrin repeat-containing domain"/>
    <property type="match status" value="1"/>
</dbReference>
<dbReference type="SUPFAM" id="SSF48403">
    <property type="entry name" value="Ankyrin repeat"/>
    <property type="match status" value="1"/>
</dbReference>
<name>A0A6A5WRT9_9PLEO</name>
<dbReference type="EMBL" id="ML977581">
    <property type="protein sequence ID" value="KAF2001805.1"/>
    <property type="molecule type" value="Genomic_DNA"/>
</dbReference>
<proteinExistence type="predicted"/>
<reference evidence="1" key="1">
    <citation type="journal article" date="2020" name="Stud. Mycol.">
        <title>101 Dothideomycetes genomes: a test case for predicting lifestyles and emergence of pathogens.</title>
        <authorList>
            <person name="Haridas S."/>
            <person name="Albert R."/>
            <person name="Binder M."/>
            <person name="Bloem J."/>
            <person name="Labutti K."/>
            <person name="Salamov A."/>
            <person name="Andreopoulos B."/>
            <person name="Baker S."/>
            <person name="Barry K."/>
            <person name="Bills G."/>
            <person name="Bluhm B."/>
            <person name="Cannon C."/>
            <person name="Castanera R."/>
            <person name="Culley D."/>
            <person name="Daum C."/>
            <person name="Ezra D."/>
            <person name="Gonzalez J."/>
            <person name="Henrissat B."/>
            <person name="Kuo A."/>
            <person name="Liang C."/>
            <person name="Lipzen A."/>
            <person name="Lutzoni F."/>
            <person name="Magnuson J."/>
            <person name="Mondo S."/>
            <person name="Nolan M."/>
            <person name="Ohm R."/>
            <person name="Pangilinan J."/>
            <person name="Park H.-J."/>
            <person name="Ramirez L."/>
            <person name="Alfaro M."/>
            <person name="Sun H."/>
            <person name="Tritt A."/>
            <person name="Yoshinaga Y."/>
            <person name="Zwiers L.-H."/>
            <person name="Turgeon B."/>
            <person name="Goodwin S."/>
            <person name="Spatafora J."/>
            <person name="Crous P."/>
            <person name="Grigoriev I."/>
        </authorList>
    </citation>
    <scope>NUCLEOTIDE SEQUENCE</scope>
    <source>
        <strain evidence="1">CBS 123094</strain>
    </source>
</reference>